<dbReference type="AlphaFoldDB" id="A0A4Y2VIC8"/>
<evidence type="ECO:0000313" key="1">
    <source>
        <dbReference type="EMBL" id="GBO25025.1"/>
    </source>
</evidence>
<gene>
    <name evidence="1" type="ORF">AVEN_153897_1</name>
</gene>
<name>A0A4Y2VIC8_ARAVE</name>
<dbReference type="EMBL" id="BGPR01048013">
    <property type="protein sequence ID" value="GBO25025.1"/>
    <property type="molecule type" value="Genomic_DNA"/>
</dbReference>
<proteinExistence type="predicted"/>
<dbReference type="PANTHER" id="PTHR46060:SF1">
    <property type="entry name" value="MARINER MOS1 TRANSPOSASE-LIKE PROTEIN"/>
    <property type="match status" value="1"/>
</dbReference>
<organism evidence="1 2">
    <name type="scientific">Araneus ventricosus</name>
    <name type="common">Orbweaver spider</name>
    <name type="synonym">Epeira ventricosa</name>
    <dbReference type="NCBI Taxonomy" id="182803"/>
    <lineage>
        <taxon>Eukaryota</taxon>
        <taxon>Metazoa</taxon>
        <taxon>Ecdysozoa</taxon>
        <taxon>Arthropoda</taxon>
        <taxon>Chelicerata</taxon>
        <taxon>Arachnida</taxon>
        <taxon>Araneae</taxon>
        <taxon>Araneomorphae</taxon>
        <taxon>Entelegynae</taxon>
        <taxon>Araneoidea</taxon>
        <taxon>Araneidae</taxon>
        <taxon>Araneus</taxon>
    </lineage>
</organism>
<sequence>RLRRMDSRWPRDYFLFPKLKEHLPGTRFSSESDVKAAAVNWLNGQGRDFYQFGLNKRMIPSLNMPGRLRRMDSRWPRDYFLSPKLKEHLSGTRFSSESDVKAAAVNWLNGQGRDFYQFGLIKFTGNPKLSLSKVHGHLPIDDSLVPCLKCRPKIRKNNTELYT</sequence>
<evidence type="ECO:0000313" key="2">
    <source>
        <dbReference type="Proteomes" id="UP000499080"/>
    </source>
</evidence>
<accession>A0A4Y2VIC8</accession>
<dbReference type="InterPro" id="IPR052709">
    <property type="entry name" value="Transposase-MT_Hybrid"/>
</dbReference>
<dbReference type="Proteomes" id="UP000499080">
    <property type="component" value="Unassembled WGS sequence"/>
</dbReference>
<comment type="caution">
    <text evidence="1">The sequence shown here is derived from an EMBL/GenBank/DDBJ whole genome shotgun (WGS) entry which is preliminary data.</text>
</comment>
<reference evidence="1 2" key="1">
    <citation type="journal article" date="2019" name="Sci. Rep.">
        <title>Orb-weaving spider Araneus ventricosus genome elucidates the spidroin gene catalogue.</title>
        <authorList>
            <person name="Kono N."/>
            <person name="Nakamura H."/>
            <person name="Ohtoshi R."/>
            <person name="Moran D.A.P."/>
            <person name="Shinohara A."/>
            <person name="Yoshida Y."/>
            <person name="Fujiwara M."/>
            <person name="Mori M."/>
            <person name="Tomita M."/>
            <person name="Arakawa K."/>
        </authorList>
    </citation>
    <scope>NUCLEOTIDE SEQUENCE [LARGE SCALE GENOMIC DNA]</scope>
</reference>
<protein>
    <submittedName>
        <fullName evidence="1">Uncharacterized protein</fullName>
    </submittedName>
</protein>
<dbReference type="PANTHER" id="PTHR46060">
    <property type="entry name" value="MARINER MOS1 TRANSPOSASE-LIKE PROTEIN"/>
    <property type="match status" value="1"/>
</dbReference>
<feature type="non-terminal residue" evidence="1">
    <location>
        <position position="1"/>
    </location>
</feature>
<keyword evidence="2" id="KW-1185">Reference proteome</keyword>